<protein>
    <recommendedName>
        <fullName evidence="3">UvrD-like helicase C-terminal domain-containing protein</fullName>
    </recommendedName>
</protein>
<evidence type="ECO:0000313" key="2">
    <source>
        <dbReference type="Proteomes" id="UP000191518"/>
    </source>
</evidence>
<dbReference type="PANTHER" id="PTHR47642:SF3">
    <property type="entry name" value="ATP-DEPENDENT DNA HELICASE"/>
    <property type="match status" value="1"/>
</dbReference>
<dbReference type="Gene3D" id="3.40.50.300">
    <property type="entry name" value="P-loop containing nucleotide triphosphate hydrolases"/>
    <property type="match status" value="1"/>
</dbReference>
<accession>A0A1V6S6K2</accession>
<dbReference type="InterPro" id="IPR051055">
    <property type="entry name" value="PIF1_helicase"/>
</dbReference>
<evidence type="ECO:0008006" key="3">
    <source>
        <dbReference type="Google" id="ProtNLM"/>
    </source>
</evidence>
<organism evidence="1 2">
    <name type="scientific">Penicillium vulpinum</name>
    <dbReference type="NCBI Taxonomy" id="29845"/>
    <lineage>
        <taxon>Eukaryota</taxon>
        <taxon>Fungi</taxon>
        <taxon>Dikarya</taxon>
        <taxon>Ascomycota</taxon>
        <taxon>Pezizomycotina</taxon>
        <taxon>Eurotiomycetes</taxon>
        <taxon>Eurotiomycetidae</taxon>
        <taxon>Eurotiales</taxon>
        <taxon>Aspergillaceae</taxon>
        <taxon>Penicillium</taxon>
    </lineage>
</organism>
<dbReference type="AlphaFoldDB" id="A0A1V6S6K2"/>
<dbReference type="CDD" id="cd18809">
    <property type="entry name" value="SF1_C_RecD"/>
    <property type="match status" value="1"/>
</dbReference>
<comment type="caution">
    <text evidence="1">The sequence shown here is derived from an EMBL/GenBank/DDBJ whole genome shotgun (WGS) entry which is preliminary data.</text>
</comment>
<sequence length="314" mass="35921">MADNHPVRSYSDEEMEDLTTLRYRKRKQTTEGDPRNLRQIYNLLMCTLSQAVDVLLARLEEIQREDQHDEEQARQIYYGVYQTVELDEIVRQQGRAQQGFRMALDNLRLNHVTIGDWRLLVTRVRSVMAPADIARLGAALYIYPAKDAVGDYNHTRLRDLNAPVICVTAVNSGHSQAKDIPTDLAGNLALCLELAIGTRVILLQNIWTQFPLAVAYTVTVHKSQGTSVTEAVLDLSRQDFSAGLSYVAISRIRSIEGLLFETPFDFERFKPKHHQIFAMRAADHTRRRNQLLTGWSFRLLVPYRCYSQIDAADQ</sequence>
<dbReference type="PANTHER" id="PTHR47642">
    <property type="entry name" value="ATP-DEPENDENT DNA HELICASE"/>
    <property type="match status" value="1"/>
</dbReference>
<name>A0A1V6S6K2_9EURO</name>
<dbReference type="SUPFAM" id="SSF52540">
    <property type="entry name" value="P-loop containing nucleoside triphosphate hydrolases"/>
    <property type="match status" value="1"/>
</dbReference>
<evidence type="ECO:0000313" key="1">
    <source>
        <dbReference type="EMBL" id="OQE09488.1"/>
    </source>
</evidence>
<dbReference type="EMBL" id="MDYP01000006">
    <property type="protein sequence ID" value="OQE09488.1"/>
    <property type="molecule type" value="Genomic_DNA"/>
</dbReference>
<dbReference type="Proteomes" id="UP000191518">
    <property type="component" value="Unassembled WGS sequence"/>
</dbReference>
<dbReference type="STRING" id="29845.A0A1V6S6K2"/>
<proteinExistence type="predicted"/>
<keyword evidence="2" id="KW-1185">Reference proteome</keyword>
<gene>
    <name evidence="1" type="ORF">PENVUL_c006G08125</name>
</gene>
<dbReference type="InterPro" id="IPR027417">
    <property type="entry name" value="P-loop_NTPase"/>
</dbReference>
<reference evidence="2" key="1">
    <citation type="journal article" date="2017" name="Nat. Microbiol.">
        <title>Global analysis of biosynthetic gene clusters reveals vast potential of secondary metabolite production in Penicillium species.</title>
        <authorList>
            <person name="Nielsen J.C."/>
            <person name="Grijseels S."/>
            <person name="Prigent S."/>
            <person name="Ji B."/>
            <person name="Dainat J."/>
            <person name="Nielsen K.F."/>
            <person name="Frisvad J.C."/>
            <person name="Workman M."/>
            <person name="Nielsen J."/>
        </authorList>
    </citation>
    <scope>NUCLEOTIDE SEQUENCE [LARGE SCALE GENOMIC DNA]</scope>
    <source>
        <strain evidence="2">IBT 29486</strain>
    </source>
</reference>